<evidence type="ECO:0000256" key="3">
    <source>
        <dbReference type="ARBA" id="ARBA00022989"/>
    </source>
</evidence>
<reference evidence="6 7" key="1">
    <citation type="submission" date="2024-02" db="EMBL/GenBank/DDBJ databases">
        <title>Roseibium algae sp. nov., isolated from marine alga (Grateloupia sp.), showing potential in myo-inositol conversion.</title>
        <authorList>
            <person name="Wang Y."/>
        </authorList>
    </citation>
    <scope>NUCLEOTIDE SEQUENCE [LARGE SCALE GENOMIC DNA]</scope>
    <source>
        <strain evidence="6 7">H3510</strain>
    </source>
</reference>
<name>A0ABU8TJ79_9HYPH</name>
<proteinExistence type="predicted"/>
<sequence length="143" mass="15249">MTMATETQAPSVSKGWNIGLWVAQVALAALYGMAVYMHILMSPADLASMGAVWAEGAPLWLVRFIGFAELAGVIGLILPAATRIMPKLTVYAAVGLLAIQALAIPFHLFRGEFAALPFNLIYVALAVLIIWGRSSKAPIAPRD</sequence>
<evidence type="ECO:0000313" key="6">
    <source>
        <dbReference type="EMBL" id="MEJ8474217.1"/>
    </source>
</evidence>
<comment type="subcellular location">
    <subcellularLocation>
        <location evidence="1">Membrane</location>
        <topology evidence="1">Multi-pass membrane protein</topology>
    </subcellularLocation>
</comment>
<feature type="transmembrane region" description="Helical" evidence="5">
    <location>
        <begin position="60"/>
        <end position="81"/>
    </location>
</feature>
<accession>A0ABU8TJ79</accession>
<comment type="caution">
    <text evidence="6">The sequence shown here is derived from an EMBL/GenBank/DDBJ whole genome shotgun (WGS) entry which is preliminary data.</text>
</comment>
<evidence type="ECO:0000256" key="1">
    <source>
        <dbReference type="ARBA" id="ARBA00004141"/>
    </source>
</evidence>
<evidence type="ECO:0000313" key="7">
    <source>
        <dbReference type="Proteomes" id="UP001385499"/>
    </source>
</evidence>
<keyword evidence="7" id="KW-1185">Reference proteome</keyword>
<dbReference type="Pfam" id="PF13564">
    <property type="entry name" value="DoxX_2"/>
    <property type="match status" value="1"/>
</dbReference>
<protein>
    <submittedName>
        <fullName evidence="6">DoxX family protein</fullName>
    </submittedName>
</protein>
<evidence type="ECO:0000256" key="2">
    <source>
        <dbReference type="ARBA" id="ARBA00022692"/>
    </source>
</evidence>
<dbReference type="RefSeq" id="WP_340273928.1">
    <property type="nucleotide sequence ID" value="NZ_JBAKIA010000004.1"/>
</dbReference>
<evidence type="ECO:0000256" key="4">
    <source>
        <dbReference type="ARBA" id="ARBA00023136"/>
    </source>
</evidence>
<keyword evidence="4 5" id="KW-0472">Membrane</keyword>
<dbReference type="Proteomes" id="UP001385499">
    <property type="component" value="Unassembled WGS sequence"/>
</dbReference>
<organism evidence="6 7">
    <name type="scientific">Roseibium algae</name>
    <dbReference type="NCBI Taxonomy" id="3123038"/>
    <lineage>
        <taxon>Bacteria</taxon>
        <taxon>Pseudomonadati</taxon>
        <taxon>Pseudomonadota</taxon>
        <taxon>Alphaproteobacteria</taxon>
        <taxon>Hyphomicrobiales</taxon>
        <taxon>Stappiaceae</taxon>
        <taxon>Roseibium</taxon>
    </lineage>
</organism>
<evidence type="ECO:0000256" key="5">
    <source>
        <dbReference type="SAM" id="Phobius"/>
    </source>
</evidence>
<dbReference type="EMBL" id="JBAKIA010000004">
    <property type="protein sequence ID" value="MEJ8474217.1"/>
    <property type="molecule type" value="Genomic_DNA"/>
</dbReference>
<keyword evidence="2 5" id="KW-0812">Transmembrane</keyword>
<gene>
    <name evidence="6" type="ORF">V6575_08945</name>
</gene>
<dbReference type="InterPro" id="IPR032808">
    <property type="entry name" value="DoxX"/>
</dbReference>
<keyword evidence="3 5" id="KW-1133">Transmembrane helix</keyword>
<feature type="transmembrane region" description="Helical" evidence="5">
    <location>
        <begin position="114"/>
        <end position="132"/>
    </location>
</feature>
<feature type="transmembrane region" description="Helical" evidence="5">
    <location>
        <begin position="20"/>
        <end position="40"/>
    </location>
</feature>
<feature type="transmembrane region" description="Helical" evidence="5">
    <location>
        <begin position="88"/>
        <end position="108"/>
    </location>
</feature>